<organism evidence="6 7">
    <name type="scientific">Rubritalea spongiae</name>
    <dbReference type="NCBI Taxonomy" id="430797"/>
    <lineage>
        <taxon>Bacteria</taxon>
        <taxon>Pseudomonadati</taxon>
        <taxon>Verrucomicrobiota</taxon>
        <taxon>Verrucomicrobiia</taxon>
        <taxon>Verrucomicrobiales</taxon>
        <taxon>Rubritaleaceae</taxon>
        <taxon>Rubritalea</taxon>
    </lineage>
</organism>
<reference evidence="7" key="1">
    <citation type="journal article" date="2019" name="Int. J. Syst. Evol. Microbiol.">
        <title>The Global Catalogue of Microorganisms (GCM) 10K type strain sequencing project: providing services to taxonomists for standard genome sequencing and annotation.</title>
        <authorList>
            <consortium name="The Broad Institute Genomics Platform"/>
            <consortium name="The Broad Institute Genome Sequencing Center for Infectious Disease"/>
            <person name="Wu L."/>
            <person name="Ma J."/>
        </authorList>
    </citation>
    <scope>NUCLEOTIDE SEQUENCE [LARGE SCALE GENOMIC DNA]</scope>
    <source>
        <strain evidence="7">JCM 16545</strain>
    </source>
</reference>
<feature type="domain" description="Response regulatory" evidence="5">
    <location>
        <begin position="6"/>
        <end position="126"/>
    </location>
</feature>
<dbReference type="CDD" id="cd17535">
    <property type="entry name" value="REC_NarL-like"/>
    <property type="match status" value="1"/>
</dbReference>
<dbReference type="PROSITE" id="PS50043">
    <property type="entry name" value="HTH_LUXR_2"/>
    <property type="match status" value="1"/>
</dbReference>
<protein>
    <submittedName>
        <fullName evidence="6">Response regulator</fullName>
    </submittedName>
</protein>
<comment type="caution">
    <text evidence="6">The sequence shown here is derived from an EMBL/GenBank/DDBJ whole genome shotgun (WGS) entry which is preliminary data.</text>
</comment>
<gene>
    <name evidence="6" type="ORF">ACFSQZ_01240</name>
</gene>
<dbReference type="RefSeq" id="WP_377095876.1">
    <property type="nucleotide sequence ID" value="NZ_JBHSJM010000001.1"/>
</dbReference>
<evidence type="ECO:0000259" key="5">
    <source>
        <dbReference type="PROSITE" id="PS50110"/>
    </source>
</evidence>
<proteinExistence type="predicted"/>
<dbReference type="Pfam" id="PF00072">
    <property type="entry name" value="Response_reg"/>
    <property type="match status" value="1"/>
</dbReference>
<dbReference type="InterPro" id="IPR039420">
    <property type="entry name" value="WalR-like"/>
</dbReference>
<dbReference type="Gene3D" id="3.40.50.2300">
    <property type="match status" value="1"/>
</dbReference>
<dbReference type="SMART" id="SM00421">
    <property type="entry name" value="HTH_LUXR"/>
    <property type="match status" value="1"/>
</dbReference>
<evidence type="ECO:0000313" key="6">
    <source>
        <dbReference type="EMBL" id="MFD2275081.1"/>
    </source>
</evidence>
<keyword evidence="2" id="KW-0238">DNA-binding</keyword>
<evidence type="ECO:0000256" key="3">
    <source>
        <dbReference type="PROSITE-ProRule" id="PRU00169"/>
    </source>
</evidence>
<keyword evidence="1 3" id="KW-0597">Phosphoprotein</keyword>
<name>A0ABW5DYA9_9BACT</name>
<dbReference type="InterPro" id="IPR000792">
    <property type="entry name" value="Tscrpt_reg_LuxR_C"/>
</dbReference>
<dbReference type="InterPro" id="IPR001789">
    <property type="entry name" value="Sig_transdc_resp-reg_receiver"/>
</dbReference>
<dbReference type="PROSITE" id="PS50110">
    <property type="entry name" value="RESPONSE_REGULATORY"/>
    <property type="match status" value="1"/>
</dbReference>
<feature type="domain" description="HTH luxR-type" evidence="4">
    <location>
        <begin position="150"/>
        <end position="215"/>
    </location>
</feature>
<accession>A0ABW5DYA9</accession>
<evidence type="ECO:0000313" key="7">
    <source>
        <dbReference type="Proteomes" id="UP001597297"/>
    </source>
</evidence>
<evidence type="ECO:0000259" key="4">
    <source>
        <dbReference type="PROSITE" id="PS50043"/>
    </source>
</evidence>
<dbReference type="EMBL" id="JBHUJC010000001">
    <property type="protein sequence ID" value="MFD2275081.1"/>
    <property type="molecule type" value="Genomic_DNA"/>
</dbReference>
<dbReference type="SMART" id="SM00448">
    <property type="entry name" value="REC"/>
    <property type="match status" value="1"/>
</dbReference>
<dbReference type="SUPFAM" id="SSF52172">
    <property type="entry name" value="CheY-like"/>
    <property type="match status" value="1"/>
</dbReference>
<dbReference type="Pfam" id="PF00196">
    <property type="entry name" value="GerE"/>
    <property type="match status" value="1"/>
</dbReference>
<dbReference type="Proteomes" id="UP001597297">
    <property type="component" value="Unassembled WGS sequence"/>
</dbReference>
<dbReference type="SUPFAM" id="SSF46894">
    <property type="entry name" value="C-terminal effector domain of the bipartite response regulators"/>
    <property type="match status" value="1"/>
</dbReference>
<keyword evidence="7" id="KW-1185">Reference proteome</keyword>
<dbReference type="InterPro" id="IPR011006">
    <property type="entry name" value="CheY-like_superfamily"/>
</dbReference>
<dbReference type="PRINTS" id="PR00038">
    <property type="entry name" value="HTHLUXR"/>
</dbReference>
<dbReference type="InterPro" id="IPR016032">
    <property type="entry name" value="Sig_transdc_resp-reg_C-effctor"/>
</dbReference>
<evidence type="ECO:0000256" key="2">
    <source>
        <dbReference type="ARBA" id="ARBA00023125"/>
    </source>
</evidence>
<evidence type="ECO:0000256" key="1">
    <source>
        <dbReference type="ARBA" id="ARBA00022553"/>
    </source>
</evidence>
<feature type="modified residue" description="4-aspartylphosphate" evidence="3">
    <location>
        <position position="61"/>
    </location>
</feature>
<dbReference type="PANTHER" id="PTHR43214">
    <property type="entry name" value="TWO-COMPONENT RESPONSE REGULATOR"/>
    <property type="match status" value="1"/>
</dbReference>
<dbReference type="InterPro" id="IPR058245">
    <property type="entry name" value="NreC/VraR/RcsB-like_REC"/>
</dbReference>
<sequence length="223" mass="24476">MEKLIEIMLVEDSPEYREVIKLAIYKEKDMRLKGVFGAAEVALTKLQNSSPVAQPDIILLDLSLPGISGLEAIHWIREYTPSSKIIILTQSDREADVLYALSHGASGYLMKASTVSQIIEGIRSVIAGHALIDGCLAKYLTKAIQGSTTEVSFDRPLSNRELEILGLLGEGLLKKEIADRLDIGFGTVATHIRHIYEKLQVENAPAAISKAYKGGLFPMVKKE</sequence>